<reference evidence="1" key="1">
    <citation type="submission" date="2018-05" db="EMBL/GenBank/DDBJ databases">
        <authorList>
            <person name="Lanie J.A."/>
            <person name="Ng W.-L."/>
            <person name="Kazmierczak K.M."/>
            <person name="Andrzejewski T.M."/>
            <person name="Davidsen T.M."/>
            <person name="Wayne K.J."/>
            <person name="Tettelin H."/>
            <person name="Glass J.I."/>
            <person name="Rusch D."/>
            <person name="Podicherti R."/>
            <person name="Tsui H.-C.T."/>
            <person name="Winkler M.E."/>
        </authorList>
    </citation>
    <scope>NUCLEOTIDE SEQUENCE</scope>
</reference>
<gene>
    <name evidence="1" type="ORF">METZ01_LOCUS84581</name>
</gene>
<name>A0A381UWI4_9ZZZZ</name>
<organism evidence="1">
    <name type="scientific">marine metagenome</name>
    <dbReference type="NCBI Taxonomy" id="408172"/>
    <lineage>
        <taxon>unclassified sequences</taxon>
        <taxon>metagenomes</taxon>
        <taxon>ecological metagenomes</taxon>
    </lineage>
</organism>
<dbReference type="AlphaFoldDB" id="A0A381UWI4"/>
<evidence type="ECO:0000313" key="1">
    <source>
        <dbReference type="EMBL" id="SVA31727.1"/>
    </source>
</evidence>
<accession>A0A381UWI4</accession>
<sequence>MPKLVRTKGGYKVVDKYTGKTIKTFRGVGARAKAQARVRKGY</sequence>
<proteinExistence type="predicted"/>
<dbReference type="EMBL" id="UINC01007155">
    <property type="protein sequence ID" value="SVA31727.1"/>
    <property type="molecule type" value="Genomic_DNA"/>
</dbReference>
<protein>
    <submittedName>
        <fullName evidence="1">Uncharacterized protein</fullName>
    </submittedName>
</protein>